<feature type="transmembrane region" description="Helical" evidence="1">
    <location>
        <begin position="235"/>
        <end position="263"/>
    </location>
</feature>
<feature type="transmembrane region" description="Helical" evidence="1">
    <location>
        <begin position="343"/>
        <end position="364"/>
    </location>
</feature>
<evidence type="ECO:0000313" key="3">
    <source>
        <dbReference type="Proteomes" id="UP000618818"/>
    </source>
</evidence>
<protein>
    <submittedName>
        <fullName evidence="2">Phage holin family protein</fullName>
    </submittedName>
</protein>
<keyword evidence="1" id="KW-0812">Transmembrane</keyword>
<dbReference type="RefSeq" id="WP_191196953.1">
    <property type="nucleotide sequence ID" value="NZ_JACXYZ010000004.1"/>
</dbReference>
<dbReference type="PANTHER" id="PTHR37309">
    <property type="entry name" value="SLR0284 PROTEIN"/>
    <property type="match status" value="1"/>
</dbReference>
<dbReference type="Pfam" id="PF04020">
    <property type="entry name" value="Phage_holin_4_2"/>
    <property type="match status" value="1"/>
</dbReference>
<keyword evidence="1" id="KW-0472">Membrane</keyword>
<organism evidence="2 3">
    <name type="scientific">Nocardioides cavernae</name>
    <dbReference type="NCBI Taxonomy" id="1921566"/>
    <lineage>
        <taxon>Bacteria</taxon>
        <taxon>Bacillati</taxon>
        <taxon>Actinomycetota</taxon>
        <taxon>Actinomycetes</taxon>
        <taxon>Propionibacteriales</taxon>
        <taxon>Nocardioidaceae</taxon>
        <taxon>Nocardioides</taxon>
    </lineage>
</organism>
<dbReference type="InterPro" id="IPR007165">
    <property type="entry name" value="Phage_holin_4_2"/>
</dbReference>
<dbReference type="EMBL" id="JACXYZ010000004">
    <property type="protein sequence ID" value="MBD3927118.1"/>
    <property type="molecule type" value="Genomic_DNA"/>
</dbReference>
<dbReference type="Proteomes" id="UP000618818">
    <property type="component" value="Unassembled WGS sequence"/>
</dbReference>
<feature type="transmembrane region" description="Helical" evidence="1">
    <location>
        <begin position="40"/>
        <end position="62"/>
    </location>
</feature>
<accession>A0ABR8NG71</accession>
<reference evidence="2 3" key="1">
    <citation type="submission" date="2020-09" db="EMBL/GenBank/DDBJ databases">
        <title>novel species in genus Nocardioides.</title>
        <authorList>
            <person name="Zhang G."/>
        </authorList>
    </citation>
    <scope>NUCLEOTIDE SEQUENCE [LARGE SCALE GENOMIC DNA]</scope>
    <source>
        <strain evidence="2 3">KCTC 39551</strain>
    </source>
</reference>
<feature type="transmembrane region" description="Helical" evidence="1">
    <location>
        <begin position="96"/>
        <end position="117"/>
    </location>
</feature>
<feature type="transmembrane region" description="Helical" evidence="1">
    <location>
        <begin position="316"/>
        <end position="337"/>
    </location>
</feature>
<feature type="transmembrane region" description="Helical" evidence="1">
    <location>
        <begin position="376"/>
        <end position="394"/>
    </location>
</feature>
<comment type="caution">
    <text evidence="2">The sequence shown here is derived from an EMBL/GenBank/DDBJ whole genome shotgun (WGS) entry which is preliminary data.</text>
</comment>
<sequence>MRLLPEERTDEVSALSRRVAASFLGQSVRRFALMEGFDRCIVLSSQALTALIPLFIVVASAAPAGQEDVISRSIIRRFNLSGDSADAVEQLFLTPAGASSTVSVFSALLLIYSAMAFSRRLQSMYRAAWGRTKAGMRSTMYAGLGLVAFTVMAGLSYLVRELASRFPLEWLWTIPLQAGVGLVLWTCIPYLLLERQVHWRRLLATGGASAVAMTVLAIGTPIYMPGMMDRATADFGLFGVTITLLGWLLAAAGIVIACAVMGAQFDSSDARWLVQLKNRFGLTDPAAGEPAEAEHHADRVADGGLTSGDLLAIVHLLVNWSIMAAAVWVATAVVPGIAVNGGLGTYLAVSVLFGLVNAMVGPVLQWLAGSQSWLRMGASALLVNGALFAVTAGLSPNLDVAGPGSALLGAVVVAVTGTLLELVIRPSAPSSNP</sequence>
<feature type="transmembrane region" description="Helical" evidence="1">
    <location>
        <begin position="170"/>
        <end position="193"/>
    </location>
</feature>
<evidence type="ECO:0000256" key="1">
    <source>
        <dbReference type="SAM" id="Phobius"/>
    </source>
</evidence>
<evidence type="ECO:0000313" key="2">
    <source>
        <dbReference type="EMBL" id="MBD3927118.1"/>
    </source>
</evidence>
<keyword evidence="1" id="KW-1133">Transmembrane helix</keyword>
<dbReference type="PANTHER" id="PTHR37309:SF1">
    <property type="entry name" value="SLR0284 PROTEIN"/>
    <property type="match status" value="1"/>
</dbReference>
<feature type="transmembrane region" description="Helical" evidence="1">
    <location>
        <begin position="202"/>
        <end position="223"/>
    </location>
</feature>
<name>A0ABR8NG71_9ACTN</name>
<proteinExistence type="predicted"/>
<keyword evidence="3" id="KW-1185">Reference proteome</keyword>
<feature type="transmembrane region" description="Helical" evidence="1">
    <location>
        <begin position="406"/>
        <end position="424"/>
    </location>
</feature>
<feature type="transmembrane region" description="Helical" evidence="1">
    <location>
        <begin position="138"/>
        <end position="158"/>
    </location>
</feature>
<gene>
    <name evidence="2" type="ORF">IEZ26_21030</name>
</gene>